<keyword evidence="1" id="KW-0808">Transferase</keyword>
<dbReference type="AlphaFoldDB" id="A0A072UKY6"/>
<keyword evidence="1" id="KW-0489">Methyltransferase</keyword>
<dbReference type="InterPro" id="IPR042086">
    <property type="entry name" value="MeTrfase_capping"/>
</dbReference>
<name>A0A072UKY6_MEDTR</name>
<reference evidence="2" key="3">
    <citation type="submission" date="2015-04" db="UniProtKB">
        <authorList>
            <consortium name="EnsemblPlants"/>
        </authorList>
    </citation>
    <scope>IDENTIFICATION</scope>
    <source>
        <strain evidence="2">cv. Jemalong A17</strain>
    </source>
</reference>
<dbReference type="Gene3D" id="1.10.1200.270">
    <property type="entry name" value="Methyltransferase, alpha-helical capping domain"/>
    <property type="match status" value="1"/>
</dbReference>
<proteinExistence type="predicted"/>
<dbReference type="GO" id="GO:0008168">
    <property type="term" value="F:methyltransferase activity"/>
    <property type="evidence" value="ECO:0007669"/>
    <property type="project" value="UniProtKB-KW"/>
</dbReference>
<accession>A0A072UKY6</accession>
<keyword evidence="3" id="KW-1185">Reference proteome</keyword>
<evidence type="ECO:0000313" key="1">
    <source>
        <dbReference type="EMBL" id="KEH26505.1"/>
    </source>
</evidence>
<gene>
    <name evidence="1" type="ordered locus">MTR_6g463360</name>
</gene>
<evidence type="ECO:0000313" key="2">
    <source>
        <dbReference type="EnsemblPlants" id="KEH26505"/>
    </source>
</evidence>
<reference evidence="1 3" key="1">
    <citation type="journal article" date="2011" name="Nature">
        <title>The Medicago genome provides insight into the evolution of rhizobial symbioses.</title>
        <authorList>
            <person name="Young N.D."/>
            <person name="Debelle F."/>
            <person name="Oldroyd G.E."/>
            <person name="Geurts R."/>
            <person name="Cannon S.B."/>
            <person name="Udvardi M.K."/>
            <person name="Benedito V.A."/>
            <person name="Mayer K.F."/>
            <person name="Gouzy J."/>
            <person name="Schoof H."/>
            <person name="Van de Peer Y."/>
            <person name="Proost S."/>
            <person name="Cook D.R."/>
            <person name="Meyers B.C."/>
            <person name="Spannagl M."/>
            <person name="Cheung F."/>
            <person name="De Mita S."/>
            <person name="Krishnakumar V."/>
            <person name="Gundlach H."/>
            <person name="Zhou S."/>
            <person name="Mudge J."/>
            <person name="Bharti A.K."/>
            <person name="Murray J.D."/>
            <person name="Naoumkina M.A."/>
            <person name="Rosen B."/>
            <person name="Silverstein K.A."/>
            <person name="Tang H."/>
            <person name="Rombauts S."/>
            <person name="Zhao P.X."/>
            <person name="Zhou P."/>
            <person name="Barbe V."/>
            <person name="Bardou P."/>
            <person name="Bechner M."/>
            <person name="Bellec A."/>
            <person name="Berger A."/>
            <person name="Berges H."/>
            <person name="Bidwell S."/>
            <person name="Bisseling T."/>
            <person name="Choisne N."/>
            <person name="Couloux A."/>
            <person name="Denny R."/>
            <person name="Deshpande S."/>
            <person name="Dai X."/>
            <person name="Doyle J.J."/>
            <person name="Dudez A.M."/>
            <person name="Farmer A.D."/>
            <person name="Fouteau S."/>
            <person name="Franken C."/>
            <person name="Gibelin C."/>
            <person name="Gish J."/>
            <person name="Goldstein S."/>
            <person name="Gonzalez A.J."/>
            <person name="Green P.J."/>
            <person name="Hallab A."/>
            <person name="Hartog M."/>
            <person name="Hua A."/>
            <person name="Humphray S.J."/>
            <person name="Jeong D.H."/>
            <person name="Jing Y."/>
            <person name="Jocker A."/>
            <person name="Kenton S.M."/>
            <person name="Kim D.J."/>
            <person name="Klee K."/>
            <person name="Lai H."/>
            <person name="Lang C."/>
            <person name="Lin S."/>
            <person name="Macmil S.L."/>
            <person name="Magdelenat G."/>
            <person name="Matthews L."/>
            <person name="McCorrison J."/>
            <person name="Monaghan E.L."/>
            <person name="Mun J.H."/>
            <person name="Najar F.Z."/>
            <person name="Nicholson C."/>
            <person name="Noirot C."/>
            <person name="O'Bleness M."/>
            <person name="Paule C.R."/>
            <person name="Poulain J."/>
            <person name="Prion F."/>
            <person name="Qin B."/>
            <person name="Qu C."/>
            <person name="Retzel E.F."/>
            <person name="Riddle C."/>
            <person name="Sallet E."/>
            <person name="Samain S."/>
            <person name="Samson N."/>
            <person name="Sanders I."/>
            <person name="Saurat O."/>
            <person name="Scarpelli C."/>
            <person name="Schiex T."/>
            <person name="Segurens B."/>
            <person name="Severin A.J."/>
            <person name="Sherrier D.J."/>
            <person name="Shi R."/>
            <person name="Sims S."/>
            <person name="Singer S.R."/>
            <person name="Sinharoy S."/>
            <person name="Sterck L."/>
            <person name="Viollet A."/>
            <person name="Wang B.B."/>
            <person name="Wang K."/>
            <person name="Wang M."/>
            <person name="Wang X."/>
            <person name="Warfsmann J."/>
            <person name="Weissenbach J."/>
            <person name="White D.D."/>
            <person name="White J.D."/>
            <person name="Wiley G.B."/>
            <person name="Wincker P."/>
            <person name="Xing Y."/>
            <person name="Yang L."/>
            <person name="Yao Z."/>
            <person name="Ying F."/>
            <person name="Zhai J."/>
            <person name="Zhou L."/>
            <person name="Zuber A."/>
            <person name="Denarie J."/>
            <person name="Dixon R.A."/>
            <person name="May G.D."/>
            <person name="Schwartz D.C."/>
            <person name="Rogers J."/>
            <person name="Quetier F."/>
            <person name="Town C.D."/>
            <person name="Roe B.A."/>
        </authorList>
    </citation>
    <scope>NUCLEOTIDE SEQUENCE [LARGE SCALE GENOMIC DNA]</scope>
    <source>
        <strain evidence="1">A17</strain>
        <strain evidence="2 3">cv. Jemalong A17</strain>
    </source>
</reference>
<dbReference type="EMBL" id="CM001222">
    <property type="protein sequence ID" value="KEH26505.1"/>
    <property type="molecule type" value="Genomic_DNA"/>
</dbReference>
<dbReference type="Proteomes" id="UP000002051">
    <property type="component" value="Chromosome 6"/>
</dbReference>
<reference evidence="1 3" key="2">
    <citation type="journal article" date="2014" name="BMC Genomics">
        <title>An improved genome release (version Mt4.0) for the model legume Medicago truncatula.</title>
        <authorList>
            <person name="Tang H."/>
            <person name="Krishnakumar V."/>
            <person name="Bidwell S."/>
            <person name="Rosen B."/>
            <person name="Chan A."/>
            <person name="Zhou S."/>
            <person name="Gentzbittel L."/>
            <person name="Childs K.L."/>
            <person name="Yandell M."/>
            <person name="Gundlach H."/>
            <person name="Mayer K.F."/>
            <person name="Schwartz D.C."/>
            <person name="Town C.D."/>
        </authorList>
    </citation>
    <scope>GENOME REANNOTATION</scope>
    <source>
        <strain evidence="1">A17</strain>
        <strain evidence="2 3">cv. Jemalong A17</strain>
    </source>
</reference>
<evidence type="ECO:0000313" key="3">
    <source>
        <dbReference type="Proteomes" id="UP000002051"/>
    </source>
</evidence>
<dbReference type="HOGENOM" id="CLU_3090295_0_0_1"/>
<dbReference type="GO" id="GO:0032259">
    <property type="term" value="P:methylation"/>
    <property type="evidence" value="ECO:0007669"/>
    <property type="project" value="UniProtKB-KW"/>
</dbReference>
<dbReference type="EnsemblPlants" id="KEH26505">
    <property type="protein sequence ID" value="KEH26505"/>
    <property type="gene ID" value="MTR_6g463360"/>
</dbReference>
<protein>
    <submittedName>
        <fullName evidence="1">SAM-dependent carboxyl methyltransferase</fullName>
    </submittedName>
</protein>
<organism evidence="1 3">
    <name type="scientific">Medicago truncatula</name>
    <name type="common">Barrel medic</name>
    <name type="synonym">Medicago tribuloides</name>
    <dbReference type="NCBI Taxonomy" id="3880"/>
    <lineage>
        <taxon>Eukaryota</taxon>
        <taxon>Viridiplantae</taxon>
        <taxon>Streptophyta</taxon>
        <taxon>Embryophyta</taxon>
        <taxon>Tracheophyta</taxon>
        <taxon>Spermatophyta</taxon>
        <taxon>Magnoliopsida</taxon>
        <taxon>eudicotyledons</taxon>
        <taxon>Gunneridae</taxon>
        <taxon>Pentapetalae</taxon>
        <taxon>rosids</taxon>
        <taxon>fabids</taxon>
        <taxon>Fabales</taxon>
        <taxon>Fabaceae</taxon>
        <taxon>Papilionoideae</taxon>
        <taxon>50 kb inversion clade</taxon>
        <taxon>NPAAA clade</taxon>
        <taxon>Hologalegina</taxon>
        <taxon>IRL clade</taxon>
        <taxon>Trifolieae</taxon>
        <taxon>Medicago</taxon>
    </lineage>
</organism>
<sequence length="52" mass="5715">MSETLAKCARAVIEPLLISHFGEGVTEEVWVIFYKDTSGVSSELNSVDRDNA</sequence>